<dbReference type="EMBL" id="AP006520">
    <property type="protein sequence ID" value="BAD74262.1"/>
    <property type="molecule type" value="Genomic_DNA"/>
</dbReference>
<dbReference type="Gene3D" id="3.30.465.10">
    <property type="match status" value="1"/>
</dbReference>
<dbReference type="Pfam" id="PF03450">
    <property type="entry name" value="CO_deh_flav_C"/>
    <property type="match status" value="1"/>
</dbReference>
<dbReference type="InterPro" id="IPR036318">
    <property type="entry name" value="FAD-bd_PCMH-like_sf"/>
</dbReference>
<dbReference type="GO" id="GO:0071949">
    <property type="term" value="F:FAD binding"/>
    <property type="evidence" value="ECO:0007669"/>
    <property type="project" value="InterPro"/>
</dbReference>
<gene>
    <name evidence="5" type="ordered locus">GKP19</name>
</gene>
<dbReference type="Proteomes" id="UP000001172">
    <property type="component" value="Plasmid pHTA426"/>
</dbReference>
<evidence type="ECO:0000313" key="6">
    <source>
        <dbReference type="Proteomes" id="UP000001172"/>
    </source>
</evidence>
<accession>Q5QL48</accession>
<feature type="domain" description="FAD-binding PCMH-type" evidence="4">
    <location>
        <begin position="1"/>
        <end position="177"/>
    </location>
</feature>
<keyword evidence="6" id="KW-1185">Reference proteome</keyword>
<dbReference type="Gene3D" id="3.30.43.10">
    <property type="entry name" value="Uridine Diphospho-n-acetylenolpyruvylglucosamine Reductase, domain 2"/>
    <property type="match status" value="1"/>
</dbReference>
<evidence type="ECO:0000313" key="5">
    <source>
        <dbReference type="EMBL" id="BAD74262.1"/>
    </source>
</evidence>
<dbReference type="KEGG" id="gka:GKP19"/>
<dbReference type="RefSeq" id="WP_011229493.1">
    <property type="nucleotide sequence ID" value="NC_006509.1"/>
</dbReference>
<dbReference type="InterPro" id="IPR005107">
    <property type="entry name" value="CO_DH_flav_C"/>
</dbReference>
<dbReference type="GO" id="GO:0016491">
    <property type="term" value="F:oxidoreductase activity"/>
    <property type="evidence" value="ECO:0007669"/>
    <property type="project" value="UniProtKB-KW"/>
</dbReference>
<proteinExistence type="predicted"/>
<dbReference type="FunFam" id="3.30.465.10:FF:000017">
    <property type="entry name" value="Xanthine dehydrogenase, FAD binding subunit"/>
    <property type="match status" value="1"/>
</dbReference>
<dbReference type="InterPro" id="IPR051312">
    <property type="entry name" value="Diverse_Substr_Oxidored"/>
</dbReference>
<dbReference type="Pfam" id="PF00941">
    <property type="entry name" value="FAD_binding_5"/>
    <property type="match status" value="1"/>
</dbReference>
<dbReference type="InterPro" id="IPR016167">
    <property type="entry name" value="FAD-bd_PCMH_sub1"/>
</dbReference>
<dbReference type="SUPFAM" id="SSF55447">
    <property type="entry name" value="CO dehydrogenase flavoprotein C-terminal domain-like"/>
    <property type="match status" value="1"/>
</dbReference>
<protein>
    <submittedName>
        <fullName evidence="5">Nicotine dehydrogenase chain A</fullName>
    </submittedName>
</protein>
<evidence type="ECO:0000256" key="2">
    <source>
        <dbReference type="ARBA" id="ARBA00022827"/>
    </source>
</evidence>
<sequence>MKPPLFDYYKPETVDQALELLQEYGINGKIIAGGQSMMPILNMRLSTPELLIDISGLQELSYIRVEDGFLKIGALTRQRDVELSPLVREACPLLSEAIPYIGHMQTRNRGTFGGSLAHADPTAEIPMTLLALDAQAVIRSASDQRLVKMEDFFLTYLTTDLMPEEMLTEVQIPLNEMPKGYAFTEFSRRHGDFALVAAACLLDVDKDGHITSGRLVLGGVDSVPLAVHEAVEAMIGSVLTEELLEHSVEEAIRFLEPESDLHASSEFRKHLAKVFAMKAIRTAYQRAQNRE</sequence>
<dbReference type="SUPFAM" id="SSF56176">
    <property type="entry name" value="FAD-binding/transporter-associated domain-like"/>
    <property type="match status" value="1"/>
</dbReference>
<keyword evidence="2" id="KW-0274">FAD</keyword>
<dbReference type="InterPro" id="IPR002346">
    <property type="entry name" value="Mopterin_DH_FAD-bd"/>
</dbReference>
<dbReference type="HOGENOM" id="CLU_058050_3_0_9"/>
<evidence type="ECO:0000256" key="3">
    <source>
        <dbReference type="ARBA" id="ARBA00023002"/>
    </source>
</evidence>
<dbReference type="SMART" id="SM01092">
    <property type="entry name" value="CO_deh_flav_C"/>
    <property type="match status" value="1"/>
</dbReference>
<dbReference type="PANTHER" id="PTHR42659:SF2">
    <property type="entry name" value="XANTHINE DEHYDROGENASE SUBUNIT C-RELATED"/>
    <property type="match status" value="1"/>
</dbReference>
<organism evidence="5 6">
    <name type="scientific">Geobacillus kaustophilus (strain HTA426)</name>
    <dbReference type="NCBI Taxonomy" id="235909"/>
    <lineage>
        <taxon>Bacteria</taxon>
        <taxon>Bacillati</taxon>
        <taxon>Bacillota</taxon>
        <taxon>Bacilli</taxon>
        <taxon>Bacillales</taxon>
        <taxon>Anoxybacillaceae</taxon>
        <taxon>Geobacillus</taxon>
        <taxon>Geobacillus thermoleovorans group</taxon>
    </lineage>
</organism>
<dbReference type="InterPro" id="IPR036683">
    <property type="entry name" value="CO_DH_flav_C_dom_sf"/>
</dbReference>
<geneLocation type="plasmid" evidence="5 6">
    <name>pHTA426</name>
</geneLocation>
<dbReference type="PATRIC" id="fig|235909.7.peg.20"/>
<dbReference type="InterPro" id="IPR016166">
    <property type="entry name" value="FAD-bd_PCMH"/>
</dbReference>
<name>Q5QL48_GEOKA</name>
<dbReference type="eggNOG" id="COG1319">
    <property type="taxonomic scope" value="Bacteria"/>
</dbReference>
<dbReference type="PANTHER" id="PTHR42659">
    <property type="entry name" value="XANTHINE DEHYDROGENASE SUBUNIT C-RELATED"/>
    <property type="match status" value="1"/>
</dbReference>
<dbReference type="AlphaFoldDB" id="Q5QL48"/>
<dbReference type="InterPro" id="IPR016169">
    <property type="entry name" value="FAD-bd_PCMH_sub2"/>
</dbReference>
<dbReference type="PROSITE" id="PS51387">
    <property type="entry name" value="FAD_PCMH"/>
    <property type="match status" value="1"/>
</dbReference>
<evidence type="ECO:0000259" key="4">
    <source>
        <dbReference type="PROSITE" id="PS51387"/>
    </source>
</evidence>
<evidence type="ECO:0000256" key="1">
    <source>
        <dbReference type="ARBA" id="ARBA00022630"/>
    </source>
</evidence>
<keyword evidence="5" id="KW-0614">Plasmid</keyword>
<keyword evidence="1" id="KW-0285">Flavoprotein</keyword>
<reference evidence="5 6" key="1">
    <citation type="journal article" date="2004" name="Nucleic Acids Res.">
        <title>Thermoadaptation trait revealed by the genome sequence of thermophilic Geobacillus kaustophilus.</title>
        <authorList>
            <person name="Takami H."/>
            <person name="Takaki Y."/>
            <person name="Chee G.J."/>
            <person name="Nishi S."/>
            <person name="Shimamura S."/>
            <person name="Suzuki H."/>
            <person name="Matsui S."/>
            <person name="Uchiyama I."/>
        </authorList>
    </citation>
    <scope>NUCLEOTIDE SEQUENCE [LARGE SCALE GENOMIC DNA]</scope>
    <source>
        <strain evidence="5 6">HTA426</strain>
        <plasmid evidence="6">Plasmid pHTA426</plasmid>
    </source>
</reference>
<keyword evidence="3" id="KW-0560">Oxidoreductase</keyword>
<dbReference type="Gene3D" id="3.30.390.50">
    <property type="entry name" value="CO dehydrogenase flavoprotein, C-terminal domain"/>
    <property type="match status" value="1"/>
</dbReference>